<feature type="transmembrane region" description="Helical" evidence="1">
    <location>
        <begin position="89"/>
        <end position="106"/>
    </location>
</feature>
<dbReference type="EMBL" id="JACEFG010000003">
    <property type="protein sequence ID" value="MBA2176362.1"/>
    <property type="molecule type" value="Genomic_DNA"/>
</dbReference>
<proteinExistence type="predicted"/>
<feature type="transmembrane region" description="Helical" evidence="1">
    <location>
        <begin position="32"/>
        <end position="50"/>
    </location>
</feature>
<keyword evidence="1" id="KW-0812">Transmembrane</keyword>
<evidence type="ECO:0000256" key="1">
    <source>
        <dbReference type="SAM" id="Phobius"/>
    </source>
</evidence>
<feature type="transmembrane region" description="Helical" evidence="1">
    <location>
        <begin position="62"/>
        <end position="83"/>
    </location>
</feature>
<sequence>MSVNQNKFVLYDVIFYLVFPLAVWHLTREHIGDYYAMLLSSVPGIIYSVYRFMALKKLNVFGIYMIGTLVVGTLVDVLSGSAIRLLWNNVIYAYVMSGLFLVTIVIKRPISLYFALDFVEMQGYGRAFSKRLFHKKKIFKLFNWIVIAFAFQDILLATIKAWLITEYGVEAFDKGLILRQVINWGLAFIIMGGFFYVGKVINQSPELIEEVEKEMEEEQVRA</sequence>
<keyword evidence="1" id="KW-0472">Membrane</keyword>
<dbReference type="AlphaFoldDB" id="A0A838CW43"/>
<comment type="caution">
    <text evidence="2">The sequence shown here is derived from an EMBL/GenBank/DDBJ whole genome shotgun (WGS) entry which is preliminary data.</text>
</comment>
<keyword evidence="1" id="KW-1133">Transmembrane helix</keyword>
<feature type="transmembrane region" description="Helical" evidence="1">
    <location>
        <begin position="9"/>
        <end position="26"/>
    </location>
</feature>
<organism evidence="2 3">
    <name type="scientific">Halobacillus locisalis</name>
    <dbReference type="NCBI Taxonomy" id="220753"/>
    <lineage>
        <taxon>Bacteria</taxon>
        <taxon>Bacillati</taxon>
        <taxon>Bacillota</taxon>
        <taxon>Bacilli</taxon>
        <taxon>Bacillales</taxon>
        <taxon>Bacillaceae</taxon>
        <taxon>Halobacillus</taxon>
    </lineage>
</organism>
<evidence type="ECO:0000313" key="3">
    <source>
        <dbReference type="Proteomes" id="UP000571017"/>
    </source>
</evidence>
<protein>
    <recommendedName>
        <fullName evidence="4">Intracellular septation protein A</fullName>
    </recommendedName>
</protein>
<feature type="transmembrane region" description="Helical" evidence="1">
    <location>
        <begin position="141"/>
        <end position="164"/>
    </location>
</feature>
<reference evidence="2 3" key="1">
    <citation type="journal article" date="2004" name="Extremophiles">
        <title>Halobacillus locisalis sp. nov., a halophilic bacterium isolated from a marine solar saltern of the Yellow Sea in Korea.</title>
        <authorList>
            <person name="Yoon J.H."/>
            <person name="Kang K.H."/>
            <person name="Oh T.K."/>
            <person name="Park Y.H."/>
        </authorList>
    </citation>
    <scope>NUCLEOTIDE SEQUENCE [LARGE SCALE GENOMIC DNA]</scope>
    <source>
        <strain evidence="2 3">KCTC 3788</strain>
    </source>
</reference>
<evidence type="ECO:0008006" key="4">
    <source>
        <dbReference type="Google" id="ProtNLM"/>
    </source>
</evidence>
<dbReference type="NCBIfam" id="NF041646">
    <property type="entry name" value="VC0807_fam"/>
    <property type="match status" value="1"/>
</dbReference>
<dbReference type="Proteomes" id="UP000571017">
    <property type="component" value="Unassembled WGS sequence"/>
</dbReference>
<gene>
    <name evidence="2" type="ORF">H0266_15805</name>
</gene>
<name>A0A838CW43_9BACI</name>
<accession>A0A838CW43</accession>
<evidence type="ECO:0000313" key="2">
    <source>
        <dbReference type="EMBL" id="MBA2176362.1"/>
    </source>
</evidence>
<keyword evidence="3" id="KW-1185">Reference proteome</keyword>
<feature type="transmembrane region" description="Helical" evidence="1">
    <location>
        <begin position="176"/>
        <end position="197"/>
    </location>
</feature>